<dbReference type="InterPro" id="IPR019734">
    <property type="entry name" value="TPR_rpt"/>
</dbReference>
<accession>A0ABS7QLX4</accession>
<dbReference type="Proteomes" id="UP001198565">
    <property type="component" value="Unassembled WGS sequence"/>
</dbReference>
<evidence type="ECO:0000313" key="5">
    <source>
        <dbReference type="Proteomes" id="UP001198565"/>
    </source>
</evidence>
<name>A0ABS7QLX4_9ACTN</name>
<organism evidence="4 5">
    <name type="scientific">Streptantibioticus parmotrematis</name>
    <dbReference type="NCBI Taxonomy" id="2873249"/>
    <lineage>
        <taxon>Bacteria</taxon>
        <taxon>Bacillati</taxon>
        <taxon>Actinomycetota</taxon>
        <taxon>Actinomycetes</taxon>
        <taxon>Kitasatosporales</taxon>
        <taxon>Streptomycetaceae</taxon>
        <taxon>Streptantibioticus</taxon>
    </lineage>
</organism>
<dbReference type="SUPFAM" id="SSF48452">
    <property type="entry name" value="TPR-like"/>
    <property type="match status" value="1"/>
</dbReference>
<dbReference type="InterPro" id="IPR002182">
    <property type="entry name" value="NB-ARC"/>
</dbReference>
<keyword evidence="1" id="KW-0802">TPR repeat</keyword>
<dbReference type="SUPFAM" id="SSF52540">
    <property type="entry name" value="P-loop containing nucleoside triphosphate hydrolases"/>
    <property type="match status" value="1"/>
</dbReference>
<dbReference type="PROSITE" id="PS50005">
    <property type="entry name" value="TPR"/>
    <property type="match status" value="1"/>
</dbReference>
<dbReference type="EMBL" id="JAINVZ010000001">
    <property type="protein sequence ID" value="MBY8883669.1"/>
    <property type="molecule type" value="Genomic_DNA"/>
</dbReference>
<comment type="caution">
    <text evidence="4">The sequence shown here is derived from an EMBL/GenBank/DDBJ whole genome shotgun (WGS) entry which is preliminary data.</text>
</comment>
<dbReference type="InterPro" id="IPR011990">
    <property type="entry name" value="TPR-like_helical_dom_sf"/>
</dbReference>
<keyword evidence="5" id="KW-1185">Reference proteome</keyword>
<evidence type="ECO:0000256" key="1">
    <source>
        <dbReference type="PROSITE-ProRule" id="PRU00339"/>
    </source>
</evidence>
<dbReference type="InterPro" id="IPR027417">
    <property type="entry name" value="P-loop_NTPase"/>
</dbReference>
<gene>
    <name evidence="4" type="ORF">K7472_02260</name>
</gene>
<proteinExistence type="predicted"/>
<dbReference type="Pfam" id="PF00931">
    <property type="entry name" value="NB-ARC"/>
    <property type="match status" value="1"/>
</dbReference>
<dbReference type="Gene3D" id="3.40.50.300">
    <property type="entry name" value="P-loop containing nucleotide triphosphate hydrolases"/>
    <property type="match status" value="1"/>
</dbReference>
<dbReference type="PANTHER" id="PTHR47691:SF3">
    <property type="entry name" value="HTH-TYPE TRANSCRIPTIONAL REGULATOR RV0890C-RELATED"/>
    <property type="match status" value="1"/>
</dbReference>
<dbReference type="PANTHER" id="PTHR47691">
    <property type="entry name" value="REGULATOR-RELATED"/>
    <property type="match status" value="1"/>
</dbReference>
<dbReference type="SMART" id="SM00028">
    <property type="entry name" value="TPR"/>
    <property type="match status" value="4"/>
</dbReference>
<dbReference type="PRINTS" id="PR00364">
    <property type="entry name" value="DISEASERSIST"/>
</dbReference>
<feature type="domain" description="NB-ARC" evidence="3">
    <location>
        <begin position="108"/>
        <end position="269"/>
    </location>
</feature>
<evidence type="ECO:0000259" key="3">
    <source>
        <dbReference type="Pfam" id="PF00931"/>
    </source>
</evidence>
<sequence length="764" mass="82794">MKDEHRLTYKEMGRLTHYSHASWERWLNGKRMVTHEALTSLLAVTGGGEELLRLYEVAVGPRDVHATRAPQAASETVRPEPVTPGPEAAASISIAQLPPNTAGFAGRERQLQVLTETLTEATSPGGHLRIVVITGGGGLGKTALALQAAHRLADRFPDGRFFADLGGTDLDPREPHQVLSGWLRALGQEVDPRDDLDELSGRWRTCLHGRRALVLLDNAKDARQVLPLLPGEQACAVLVTSRGWLAGVPGARHLALGPLEDAEALDLLAARIGASRLAQDPDAAAQLARLCGGIPLALHIAGARLTARPSWPVAALSARLRDEGRRLDELKVADLAIRSVFQLSYTSLPKLEENESVDPRHAFRLLGLTPKEVSLSAAAALLGQHEDSTEAALELLVDSHLVESPVPGRYRLHDLLRLYAREQAEQQETEADRRAAVRRMAAWYLAGLATADRLLHPNTRRPDLPQADPHHPPVVLDDTAAALAWCDQERPALVDAARLAAEHTAHDVAWLLAVFAGTSFRQRGWYTESLTMNTIGLDAARLLGDRSAEASMRNGRSTLMILAGRFEEAGEHLTAALGIRRELGDAIGELAALGNIGTLYAEQGKWEDSKTHQLQALAMSRVLGRRSIEANALNNLGTCADALGDYAEALDHLHAALTLYREEGDRDGEAVALINMAEAHLHHQRPAESLPLLAEALPITREAGDRHAEATVLADLGRIKAAQQLTDEARLLLRQAHDLWEELGHHRDAAAVRAEIGALEPAPA</sequence>
<protein>
    <submittedName>
        <fullName evidence="4">Tetratricopeptide repeat protein</fullName>
    </submittedName>
</protein>
<feature type="region of interest" description="Disordered" evidence="2">
    <location>
        <begin position="67"/>
        <end position="86"/>
    </location>
</feature>
<evidence type="ECO:0000256" key="2">
    <source>
        <dbReference type="SAM" id="MobiDB-lite"/>
    </source>
</evidence>
<reference evidence="4 5" key="1">
    <citation type="submission" date="2021-08" db="EMBL/GenBank/DDBJ databases">
        <title>Streptomyces sp. PTM05 isolated from lichen.</title>
        <authorList>
            <person name="Somphong A."/>
            <person name="Phongsopitanun W."/>
            <person name="Tanasupawat S."/>
        </authorList>
    </citation>
    <scope>NUCLEOTIDE SEQUENCE [LARGE SCALE GENOMIC DNA]</scope>
    <source>
        <strain evidence="4 5">Ptm05</strain>
    </source>
</reference>
<feature type="repeat" description="TPR" evidence="1">
    <location>
        <begin position="630"/>
        <end position="663"/>
    </location>
</feature>
<evidence type="ECO:0000313" key="4">
    <source>
        <dbReference type="EMBL" id="MBY8883669.1"/>
    </source>
</evidence>
<dbReference type="Pfam" id="PF13424">
    <property type="entry name" value="TPR_12"/>
    <property type="match status" value="2"/>
</dbReference>
<dbReference type="Gene3D" id="1.25.40.10">
    <property type="entry name" value="Tetratricopeptide repeat domain"/>
    <property type="match status" value="1"/>
</dbReference>